<organism evidence="1 2">
    <name type="scientific">Anabarilius grahami</name>
    <name type="common">Kanglang fish</name>
    <name type="synonym">Barilius grahami</name>
    <dbReference type="NCBI Taxonomy" id="495550"/>
    <lineage>
        <taxon>Eukaryota</taxon>
        <taxon>Metazoa</taxon>
        <taxon>Chordata</taxon>
        <taxon>Craniata</taxon>
        <taxon>Vertebrata</taxon>
        <taxon>Euteleostomi</taxon>
        <taxon>Actinopterygii</taxon>
        <taxon>Neopterygii</taxon>
        <taxon>Teleostei</taxon>
        <taxon>Ostariophysi</taxon>
        <taxon>Cypriniformes</taxon>
        <taxon>Xenocyprididae</taxon>
        <taxon>Xenocypridinae</taxon>
        <taxon>Xenocypridinae incertae sedis</taxon>
        <taxon>Anabarilius</taxon>
    </lineage>
</organism>
<dbReference type="EMBL" id="RJVU01057857">
    <property type="protein sequence ID" value="ROK15777.1"/>
    <property type="molecule type" value="Genomic_DNA"/>
</dbReference>
<sequence>MAASSDDISASTAELAEGFLNPASHGPNERQVKVKAQADVLMVIAKQEGVKTGREMEKNALVVSVVTVRARSTCLSPAQAPPYLLLLSSLLANCDICS</sequence>
<accession>A0A3N0XXD7</accession>
<comment type="caution">
    <text evidence="1">The sequence shown here is derived from an EMBL/GenBank/DDBJ whole genome shotgun (WGS) entry which is preliminary data.</text>
</comment>
<keyword evidence="2" id="KW-1185">Reference proteome</keyword>
<name>A0A3N0XXD7_ANAGA</name>
<gene>
    <name evidence="1" type="ORF">DPX16_10081</name>
</gene>
<evidence type="ECO:0000313" key="1">
    <source>
        <dbReference type="EMBL" id="ROK15777.1"/>
    </source>
</evidence>
<dbReference type="AlphaFoldDB" id="A0A3N0XXD7"/>
<dbReference type="Proteomes" id="UP000281406">
    <property type="component" value="Unassembled WGS sequence"/>
</dbReference>
<proteinExistence type="predicted"/>
<reference evidence="1 2" key="1">
    <citation type="submission" date="2018-10" db="EMBL/GenBank/DDBJ databases">
        <title>Genome assembly for a Yunnan-Guizhou Plateau 3E fish, Anabarilius grahami (Regan), and its evolutionary and genetic applications.</title>
        <authorList>
            <person name="Jiang W."/>
        </authorList>
    </citation>
    <scope>NUCLEOTIDE SEQUENCE [LARGE SCALE GENOMIC DNA]</scope>
    <source>
        <strain evidence="1">AG-KIZ</strain>
        <tissue evidence="1">Muscle</tissue>
    </source>
</reference>
<evidence type="ECO:0000313" key="2">
    <source>
        <dbReference type="Proteomes" id="UP000281406"/>
    </source>
</evidence>
<protein>
    <submittedName>
        <fullName evidence="1">Uncharacterized protein</fullName>
    </submittedName>
</protein>